<gene>
    <name evidence="2" type="ORF">DM01DRAFT_1297410</name>
</gene>
<feature type="domain" description="Ribosomal RNA large subunit methyltransferase K/L-like methyltransferase" evidence="1">
    <location>
        <begin position="219"/>
        <end position="376"/>
    </location>
</feature>
<keyword evidence="3" id="KW-1185">Reference proteome</keyword>
<dbReference type="SUPFAM" id="SSF53335">
    <property type="entry name" value="S-adenosyl-L-methionine-dependent methyltransferases"/>
    <property type="match status" value="1"/>
</dbReference>
<dbReference type="SUPFAM" id="SSF54919">
    <property type="entry name" value="Nucleoside diphosphate kinase, NDK"/>
    <property type="match status" value="1"/>
</dbReference>
<dbReference type="GO" id="GO:0030488">
    <property type="term" value="P:tRNA methylation"/>
    <property type="evidence" value="ECO:0007669"/>
    <property type="project" value="TreeGrafter"/>
</dbReference>
<keyword evidence="2" id="KW-0489">Methyltransferase</keyword>
<dbReference type="InterPro" id="IPR029063">
    <property type="entry name" value="SAM-dependent_MTases_sf"/>
</dbReference>
<dbReference type="AlphaFoldDB" id="A0A1X2GXB9"/>
<dbReference type="CDD" id="cd02440">
    <property type="entry name" value="AdoMet_MTases"/>
    <property type="match status" value="1"/>
</dbReference>
<dbReference type="OrthoDB" id="47730at2759"/>
<sequence>MGNATYHLLCHVPEGFEKIAMADLEEQLSSVTSLDIIQCIGEEGTGRVHAFAKSTADGQALYAALISMSLPCSYDLMLVAGTLNLTREVYDDPMHGVLGGALEKFTASLPWRDLIGPVSPEAASPTTFRATFHKDQLSHHTKSADLAGHLGHAFGQLHPGWKVNLTKFDYNIVGMWSKHDSGSPLLAHAPACSPPSSLPILLVHVGLSIPIPDSKYRNRIHFGHTSLNTPIAACLVRLADPQPGQIIFDMCCGTGTIPIEGAAQYPWTLWLGGEVKVKTLSEKAKENAAHANVLGSVELFLCDGRKMNLRDGCIDMVLSGRSRRECNWPWGLRENSFVSIEKLYPKFFKQMHRVLRPGGRAIIVSQATRLLKRVMGYSWMNNLFVLERQFTIRIGGLPVSVYMIVKKGV</sequence>
<protein>
    <submittedName>
        <fullName evidence="2">S-adenosyl-L-methionine-dependent methyltransferase</fullName>
    </submittedName>
</protein>
<keyword evidence="2" id="KW-0808">Transferase</keyword>
<evidence type="ECO:0000313" key="2">
    <source>
        <dbReference type="EMBL" id="ORX62685.1"/>
    </source>
</evidence>
<organism evidence="2 3">
    <name type="scientific">Hesseltinella vesiculosa</name>
    <dbReference type="NCBI Taxonomy" id="101127"/>
    <lineage>
        <taxon>Eukaryota</taxon>
        <taxon>Fungi</taxon>
        <taxon>Fungi incertae sedis</taxon>
        <taxon>Mucoromycota</taxon>
        <taxon>Mucoromycotina</taxon>
        <taxon>Mucoromycetes</taxon>
        <taxon>Mucorales</taxon>
        <taxon>Cunninghamellaceae</taxon>
        <taxon>Hesseltinella</taxon>
    </lineage>
</organism>
<dbReference type="Proteomes" id="UP000242146">
    <property type="component" value="Unassembled WGS sequence"/>
</dbReference>
<dbReference type="InterPro" id="IPR000241">
    <property type="entry name" value="RlmKL-like_Mtase"/>
</dbReference>
<name>A0A1X2GXB9_9FUNG</name>
<comment type="caution">
    <text evidence="2">The sequence shown here is derived from an EMBL/GenBank/DDBJ whole genome shotgun (WGS) entry which is preliminary data.</text>
</comment>
<accession>A0A1X2GXB9</accession>
<reference evidence="2 3" key="1">
    <citation type="submission" date="2016-07" db="EMBL/GenBank/DDBJ databases">
        <title>Pervasive Adenine N6-methylation of Active Genes in Fungi.</title>
        <authorList>
            <consortium name="DOE Joint Genome Institute"/>
            <person name="Mondo S.J."/>
            <person name="Dannebaum R.O."/>
            <person name="Kuo R.C."/>
            <person name="Labutti K."/>
            <person name="Haridas S."/>
            <person name="Kuo A."/>
            <person name="Salamov A."/>
            <person name="Ahrendt S.R."/>
            <person name="Lipzen A."/>
            <person name="Sullivan W."/>
            <person name="Andreopoulos W.B."/>
            <person name="Clum A."/>
            <person name="Lindquist E."/>
            <person name="Daum C."/>
            <person name="Ramamoorthy G.K."/>
            <person name="Gryganskyi A."/>
            <person name="Culley D."/>
            <person name="Magnuson J.K."/>
            <person name="James T.Y."/>
            <person name="O'Malley M.A."/>
            <person name="Stajich J.E."/>
            <person name="Spatafora J.W."/>
            <person name="Visel A."/>
            <person name="Grigoriev I.V."/>
        </authorList>
    </citation>
    <scope>NUCLEOTIDE SEQUENCE [LARGE SCALE GENOMIC DNA]</scope>
    <source>
        <strain evidence="2 3">NRRL 3301</strain>
    </source>
</reference>
<dbReference type="STRING" id="101127.A0A1X2GXB9"/>
<dbReference type="PANTHER" id="PTHR14911:SF13">
    <property type="entry name" value="TRNA (GUANINE(6)-N2)-METHYLTRANSFERASE THUMP3"/>
    <property type="match status" value="1"/>
</dbReference>
<dbReference type="GO" id="GO:0043527">
    <property type="term" value="C:tRNA methyltransferase complex"/>
    <property type="evidence" value="ECO:0007669"/>
    <property type="project" value="UniProtKB-ARBA"/>
</dbReference>
<proteinExistence type="predicted"/>
<evidence type="ECO:0000259" key="1">
    <source>
        <dbReference type="Pfam" id="PF01170"/>
    </source>
</evidence>
<dbReference type="Pfam" id="PF01170">
    <property type="entry name" value="UPF0020"/>
    <property type="match status" value="1"/>
</dbReference>
<dbReference type="EMBL" id="MCGT01000001">
    <property type="protein sequence ID" value="ORX62685.1"/>
    <property type="molecule type" value="Genomic_DNA"/>
</dbReference>
<dbReference type="PANTHER" id="PTHR14911">
    <property type="entry name" value="THUMP DOMAIN-CONTAINING"/>
    <property type="match status" value="1"/>
</dbReference>
<dbReference type="GO" id="GO:0016423">
    <property type="term" value="F:tRNA (guanine) methyltransferase activity"/>
    <property type="evidence" value="ECO:0007669"/>
    <property type="project" value="TreeGrafter"/>
</dbReference>
<dbReference type="Gene3D" id="3.40.50.150">
    <property type="entry name" value="Vaccinia Virus protein VP39"/>
    <property type="match status" value="1"/>
</dbReference>
<dbReference type="InterPro" id="IPR036850">
    <property type="entry name" value="NDK-like_dom_sf"/>
</dbReference>
<evidence type="ECO:0000313" key="3">
    <source>
        <dbReference type="Proteomes" id="UP000242146"/>
    </source>
</evidence>